<gene>
    <name evidence="2" type="ORF">HCU74_05820</name>
</gene>
<evidence type="ECO:0000256" key="1">
    <source>
        <dbReference type="SAM" id="SignalP"/>
    </source>
</evidence>
<reference evidence="2 3" key="1">
    <citation type="submission" date="2020-04" db="EMBL/GenBank/DDBJ databases">
        <authorList>
            <person name="Yoon J."/>
        </authorList>
    </citation>
    <scope>NUCLEOTIDE SEQUENCE [LARGE SCALE GENOMIC DNA]</scope>
    <source>
        <strain evidence="2 3">KMU-166</strain>
    </source>
</reference>
<evidence type="ECO:0000313" key="2">
    <source>
        <dbReference type="EMBL" id="NKI16935.1"/>
    </source>
</evidence>
<keyword evidence="3" id="KW-1185">Reference proteome</keyword>
<keyword evidence="1" id="KW-0732">Signal</keyword>
<name>A0ABX1GDB6_9GAMM</name>
<feature type="signal peptide" evidence="1">
    <location>
        <begin position="1"/>
        <end position="27"/>
    </location>
</feature>
<dbReference type="Proteomes" id="UP000765845">
    <property type="component" value="Unassembled WGS sequence"/>
</dbReference>
<protein>
    <submittedName>
        <fullName evidence="2">Uncharacterized protein</fullName>
    </submittedName>
</protein>
<dbReference type="RefSeq" id="WP_168449475.1">
    <property type="nucleotide sequence ID" value="NZ_JAAWWK010000002.1"/>
</dbReference>
<sequence>MKPASKRVMTLAACTTLSALMAAPAMAQGPVALPSFDSAPKPVGSAMSAPSGGIPELSLASLSAPSVEPSSSSNANRFDGGLTVRQETRGEAFTPGSGSFEQARNPSFFERHTLAEDHVSVRTCLAAGEVCRAEFDVIMPISDESIYDPAILVNDEPVLLGGASF</sequence>
<evidence type="ECO:0000313" key="3">
    <source>
        <dbReference type="Proteomes" id="UP000765845"/>
    </source>
</evidence>
<organism evidence="2 3">
    <name type="scientific">Spongiibacter thalassae</name>
    <dbReference type="NCBI Taxonomy" id="2721624"/>
    <lineage>
        <taxon>Bacteria</taxon>
        <taxon>Pseudomonadati</taxon>
        <taxon>Pseudomonadota</taxon>
        <taxon>Gammaproteobacteria</taxon>
        <taxon>Cellvibrionales</taxon>
        <taxon>Spongiibacteraceae</taxon>
        <taxon>Spongiibacter</taxon>
    </lineage>
</organism>
<proteinExistence type="predicted"/>
<comment type="caution">
    <text evidence="2">The sequence shown here is derived from an EMBL/GenBank/DDBJ whole genome shotgun (WGS) entry which is preliminary data.</text>
</comment>
<feature type="chain" id="PRO_5045264114" evidence="1">
    <location>
        <begin position="28"/>
        <end position="165"/>
    </location>
</feature>
<accession>A0ABX1GDB6</accession>
<dbReference type="EMBL" id="JAAWWK010000002">
    <property type="protein sequence ID" value="NKI16935.1"/>
    <property type="molecule type" value="Genomic_DNA"/>
</dbReference>